<evidence type="ECO:0000256" key="1">
    <source>
        <dbReference type="ARBA" id="ARBA00022741"/>
    </source>
</evidence>
<dbReference type="InterPro" id="IPR041546">
    <property type="entry name" value="ClpA/ClpB_AAA_lid"/>
</dbReference>
<dbReference type="Pfam" id="PF10431">
    <property type="entry name" value="ClpB_D2-small"/>
    <property type="match status" value="1"/>
</dbReference>
<dbReference type="Pfam" id="PF17871">
    <property type="entry name" value="AAA_lid_9"/>
    <property type="match status" value="1"/>
</dbReference>
<dbReference type="Gene3D" id="1.10.1780.10">
    <property type="entry name" value="Clp, N-terminal domain"/>
    <property type="match status" value="1"/>
</dbReference>
<dbReference type="InterPro" id="IPR003959">
    <property type="entry name" value="ATPase_AAA_core"/>
</dbReference>
<dbReference type="SUPFAM" id="SSF81923">
    <property type="entry name" value="Double Clp-N motif"/>
    <property type="match status" value="1"/>
</dbReference>
<dbReference type="EMBL" id="CP102774">
    <property type="protein sequence ID" value="UZF89270.1"/>
    <property type="molecule type" value="Genomic_DNA"/>
</dbReference>
<organism evidence="8">
    <name type="scientific">Bosea sp. NBC_00436</name>
    <dbReference type="NCBI Taxonomy" id="2969620"/>
    <lineage>
        <taxon>Bacteria</taxon>
        <taxon>Pseudomonadati</taxon>
        <taxon>Pseudomonadota</taxon>
        <taxon>Alphaproteobacteria</taxon>
        <taxon>Hyphomicrobiales</taxon>
        <taxon>Boseaceae</taxon>
        <taxon>Bosea</taxon>
    </lineage>
</organism>
<dbReference type="GO" id="GO:0005737">
    <property type="term" value="C:cytoplasm"/>
    <property type="evidence" value="ECO:0007669"/>
    <property type="project" value="TreeGrafter"/>
</dbReference>
<dbReference type="InterPro" id="IPR001270">
    <property type="entry name" value="ClpA/B"/>
</dbReference>
<dbReference type="InterPro" id="IPR003593">
    <property type="entry name" value="AAA+_ATPase"/>
</dbReference>
<evidence type="ECO:0000256" key="3">
    <source>
        <dbReference type="ARBA" id="ARBA00023186"/>
    </source>
</evidence>
<evidence type="ECO:0000313" key="8">
    <source>
        <dbReference type="EMBL" id="UZF89270.1"/>
    </source>
</evidence>
<dbReference type="CDD" id="cd19499">
    <property type="entry name" value="RecA-like_ClpB_Hsp104-like"/>
    <property type="match status" value="1"/>
</dbReference>
<dbReference type="Gene3D" id="3.40.50.300">
    <property type="entry name" value="P-loop containing nucleotide triphosphate hydrolases"/>
    <property type="match status" value="3"/>
</dbReference>
<protein>
    <submittedName>
        <fullName evidence="8">Type VI secretion system ATPase TssH</fullName>
    </submittedName>
</protein>
<dbReference type="NCBIfam" id="TIGR03345">
    <property type="entry name" value="VI_ClpV1"/>
    <property type="match status" value="1"/>
</dbReference>
<feature type="domain" description="Clp ATPase C-terminal" evidence="7">
    <location>
        <begin position="816"/>
        <end position="908"/>
    </location>
</feature>
<evidence type="ECO:0000259" key="7">
    <source>
        <dbReference type="SMART" id="SM01086"/>
    </source>
</evidence>
<dbReference type="GO" id="GO:0034605">
    <property type="term" value="P:cellular response to heat"/>
    <property type="evidence" value="ECO:0007669"/>
    <property type="project" value="TreeGrafter"/>
</dbReference>
<evidence type="ECO:0000259" key="6">
    <source>
        <dbReference type="SMART" id="SM00382"/>
    </source>
</evidence>
<dbReference type="InterPro" id="IPR050130">
    <property type="entry name" value="ClpA_ClpB"/>
</dbReference>
<feature type="region of interest" description="Disordered" evidence="5">
    <location>
        <begin position="513"/>
        <end position="552"/>
    </location>
</feature>
<dbReference type="GO" id="GO:0005524">
    <property type="term" value="F:ATP binding"/>
    <property type="evidence" value="ECO:0007669"/>
    <property type="project" value="UniProtKB-KW"/>
</dbReference>
<feature type="domain" description="AAA+ ATPase" evidence="6">
    <location>
        <begin position="644"/>
        <end position="804"/>
    </location>
</feature>
<dbReference type="Pfam" id="PF00004">
    <property type="entry name" value="AAA"/>
    <property type="match status" value="1"/>
</dbReference>
<keyword evidence="1" id="KW-0547">Nucleotide-binding</keyword>
<feature type="coiled-coil region" evidence="4">
    <location>
        <begin position="441"/>
        <end position="492"/>
    </location>
</feature>
<sequence>MADISLEAVTGKLNRVGYDTFLQALRQAKGAGNRNVELAHWLLQILQGTSNDLTLTADHYKLDRAKMLMELGAVVEGFRRNETEMPGIANHIVDILDRGWHYATLFFGETQIRTGHLLVAALKSTELRRVLTGLSKEFSKIPVEELAAGYGKIWESSEEENLRPMDGSGLRAAGTPGAEQAEGAKGTTALDRFSQDLTVKARSGSMDPILGRDDEIRQVIDVLMRRRQNNPILTGEAGVGKTAIAEGFAQRVASGDVPPPLRGVRVCALDIGLMQAGASMKGEFEQRLRSVIDEVQSSPTPVILFIDEAHTLIGAGGQAGTGDAANLLKPALARGTLRTIAATTWSEYRQYFEKDPALTRRFQPVQVDEPDVARCCTMLRGLIGPMEKHHKVRISDAAIVAAVSLSHRYIPARQLPDKAVSLLDTACARVAISQSATPAAIEDARVAISSLEQEKAALTADADLGTDATKRLGEIEAEIAERQEKLSGLEGAWAGELAIVEEIKALRAKLGEKAPGGEAKAGNGKQEANENVAPAPAEAEASAPETAADPEEARAALNAKFAALSEIDPANRMIYAHVDEQSVASVVSDWTGIPVGRMVKDEIETVLNLAETLNKRVVGQGHGIGMIAKRIETNRARLDNPNKPIGVFMLCGPSGVGKTETALALAESLYGGEQNVITINMSEFQEAHTVSTLKGAPPGYVGYGEGGRLTEAVRRKPYSVVLLDEVEKAHPDVHELFFQVFDKGQMEDGTGRRIDFKNTLIILTSNVGTDEIMSMSANGAAKPDPEAMAVSLRPALLKVFPPALIGRLVTIPYYPLSSDMLAGIVKLQLGRIGKRLAENHKAAFVYDDAVVEHIVGQCNDPDSGGRMIDNIITNSMLPALSRAILNLQLEKKPLTEAKVSVEEGQFAYQVA</sequence>
<dbReference type="InterPro" id="IPR019489">
    <property type="entry name" value="Clp_ATPase_C"/>
</dbReference>
<dbReference type="Pfam" id="PF07724">
    <property type="entry name" value="AAA_2"/>
    <property type="match status" value="1"/>
</dbReference>
<dbReference type="SUPFAM" id="SSF52540">
    <property type="entry name" value="P-loop containing nucleoside triphosphate hydrolases"/>
    <property type="match status" value="2"/>
</dbReference>
<evidence type="ECO:0000256" key="4">
    <source>
        <dbReference type="SAM" id="Coils"/>
    </source>
</evidence>
<dbReference type="SMART" id="SM01086">
    <property type="entry name" value="ClpB_D2-small"/>
    <property type="match status" value="1"/>
</dbReference>
<reference evidence="8" key="1">
    <citation type="submission" date="2022-08" db="EMBL/GenBank/DDBJ databases">
        <title>Complete Genome Sequences of 2 Bosea sp. soil isolates.</title>
        <authorList>
            <person name="Alvarez Arevalo M."/>
            <person name="Sterndorff E.B."/>
            <person name="Faurdal D."/>
            <person name="Joergensen T.S."/>
            <person name="Weber T."/>
        </authorList>
    </citation>
    <scope>NUCLEOTIDE SEQUENCE</scope>
    <source>
        <strain evidence="8">NBC_00436</strain>
    </source>
</reference>
<dbReference type="PROSITE" id="PS00870">
    <property type="entry name" value="CLPAB_1"/>
    <property type="match status" value="1"/>
</dbReference>
<feature type="domain" description="AAA+ ATPase" evidence="6">
    <location>
        <begin position="227"/>
        <end position="371"/>
    </location>
</feature>
<feature type="region of interest" description="Disordered" evidence="5">
    <location>
        <begin position="161"/>
        <end position="187"/>
    </location>
</feature>
<dbReference type="InterPro" id="IPR017729">
    <property type="entry name" value="ATPase_T6SS_ClpV1"/>
</dbReference>
<feature type="compositionally biased region" description="Low complexity" evidence="5">
    <location>
        <begin position="516"/>
        <end position="547"/>
    </location>
</feature>
<proteinExistence type="predicted"/>
<gene>
    <name evidence="8" type="primary">tssH</name>
    <name evidence="8" type="ORF">NWE54_11005</name>
</gene>
<evidence type="ECO:0000256" key="5">
    <source>
        <dbReference type="SAM" id="MobiDB-lite"/>
    </source>
</evidence>
<dbReference type="PANTHER" id="PTHR11638">
    <property type="entry name" value="ATP-DEPENDENT CLP PROTEASE"/>
    <property type="match status" value="1"/>
</dbReference>
<dbReference type="Gene3D" id="1.10.8.60">
    <property type="match status" value="1"/>
</dbReference>
<accession>A0A9E8A833</accession>
<dbReference type="CDD" id="cd00009">
    <property type="entry name" value="AAA"/>
    <property type="match status" value="1"/>
</dbReference>
<dbReference type="InterPro" id="IPR027417">
    <property type="entry name" value="P-loop_NTPase"/>
</dbReference>
<keyword evidence="2" id="KW-0067">ATP-binding</keyword>
<dbReference type="PANTHER" id="PTHR11638:SF184">
    <property type="entry name" value="ATPASE WITH CHAPERONE ACTIVITY"/>
    <property type="match status" value="1"/>
</dbReference>
<dbReference type="GO" id="GO:0016887">
    <property type="term" value="F:ATP hydrolysis activity"/>
    <property type="evidence" value="ECO:0007669"/>
    <property type="project" value="InterPro"/>
</dbReference>
<dbReference type="InterPro" id="IPR036628">
    <property type="entry name" value="Clp_N_dom_sf"/>
</dbReference>
<evidence type="ECO:0000256" key="2">
    <source>
        <dbReference type="ARBA" id="ARBA00022840"/>
    </source>
</evidence>
<dbReference type="AlphaFoldDB" id="A0A9E8A833"/>
<dbReference type="PRINTS" id="PR00300">
    <property type="entry name" value="CLPPROTEASEA"/>
</dbReference>
<dbReference type="InterPro" id="IPR018368">
    <property type="entry name" value="ClpA/B_CS1"/>
</dbReference>
<keyword evidence="3" id="KW-0143">Chaperone</keyword>
<keyword evidence="4" id="KW-0175">Coiled coil</keyword>
<dbReference type="SMART" id="SM00382">
    <property type="entry name" value="AAA"/>
    <property type="match status" value="2"/>
</dbReference>
<name>A0A9E8A833_9HYPH</name>
<dbReference type="FunFam" id="3.40.50.300:FF:000025">
    <property type="entry name" value="ATP-dependent Clp protease subunit"/>
    <property type="match status" value="1"/>
</dbReference>